<proteinExistence type="predicted"/>
<dbReference type="PANTHER" id="PTHR46289">
    <property type="entry name" value="52 KDA REPRESSOR OF THE INHIBITOR OF THE PROTEIN KINASE-LIKE PROTEIN-RELATED"/>
    <property type="match status" value="1"/>
</dbReference>
<organism evidence="1 2">
    <name type="scientific">Pleuronectes platessa</name>
    <name type="common">European plaice</name>
    <dbReference type="NCBI Taxonomy" id="8262"/>
    <lineage>
        <taxon>Eukaryota</taxon>
        <taxon>Metazoa</taxon>
        <taxon>Chordata</taxon>
        <taxon>Craniata</taxon>
        <taxon>Vertebrata</taxon>
        <taxon>Euteleostomi</taxon>
        <taxon>Actinopterygii</taxon>
        <taxon>Neopterygii</taxon>
        <taxon>Teleostei</taxon>
        <taxon>Neoteleostei</taxon>
        <taxon>Acanthomorphata</taxon>
        <taxon>Carangaria</taxon>
        <taxon>Pleuronectiformes</taxon>
        <taxon>Pleuronectoidei</taxon>
        <taxon>Pleuronectidae</taxon>
        <taxon>Pleuronectes</taxon>
    </lineage>
</organism>
<protein>
    <submittedName>
        <fullName evidence="1">Uncharacterized protein</fullName>
    </submittedName>
</protein>
<evidence type="ECO:0000313" key="1">
    <source>
        <dbReference type="EMBL" id="CAB1453796.1"/>
    </source>
</evidence>
<keyword evidence="2" id="KW-1185">Reference proteome</keyword>
<dbReference type="PANTHER" id="PTHR46289:SF19">
    <property type="entry name" value="ZINC FINGER MYM-TYPE CONTAINING 1"/>
    <property type="match status" value="1"/>
</dbReference>
<dbReference type="Proteomes" id="UP001153269">
    <property type="component" value="Unassembled WGS sequence"/>
</dbReference>
<reference evidence="1" key="1">
    <citation type="submission" date="2020-03" db="EMBL/GenBank/DDBJ databases">
        <authorList>
            <person name="Weist P."/>
        </authorList>
    </citation>
    <scope>NUCLEOTIDE SEQUENCE</scope>
</reference>
<evidence type="ECO:0000313" key="2">
    <source>
        <dbReference type="Proteomes" id="UP001153269"/>
    </source>
</evidence>
<dbReference type="InterPro" id="IPR052958">
    <property type="entry name" value="IFN-induced_PKR_regulator"/>
</dbReference>
<accession>A0A9N7Z7X4</accession>
<dbReference type="EMBL" id="CADEAL010004185">
    <property type="protein sequence ID" value="CAB1453796.1"/>
    <property type="molecule type" value="Genomic_DNA"/>
</dbReference>
<name>A0A9N7Z7X4_PLEPL</name>
<gene>
    <name evidence="1" type="ORF">PLEPLA_LOCUS41556</name>
</gene>
<dbReference type="AlphaFoldDB" id="A0A9N7Z7X4"/>
<sequence length="336" mass="37768">MADSDPPDAAAGDARMLLRSIDFEFILCMEITTPIFNETAIASASLQKKDLDLTTSYTIVEGVIQRVKAMRKDEEFKVLFSKAKGNSEAAGIEVPDEIPGQARRRKVPQKYKYSTKSATEDYQAQDLEEHYRGKVFFTFLDTLSQELHRRFKGKYETPTGLILSGLHCLTIPSHWKGMTNDRVARSVKDVCRFYDVEEENVVTELKVFHSSYALPPSNTTVTPSWLACLRARSIRHVQLIQNAVARLVYNPPKFAHTSQSSTPWTLVLAQPERIGYSLHPGHGQILHPSPSTLACISQSARCSLTELAVVAGCRLAMKSRAEARRRRQRLGTRRSV</sequence>
<comment type="caution">
    <text evidence="1">The sequence shown here is derived from an EMBL/GenBank/DDBJ whole genome shotgun (WGS) entry which is preliminary data.</text>
</comment>